<evidence type="ECO:0000313" key="5">
    <source>
        <dbReference type="Proteomes" id="UP000269721"/>
    </source>
</evidence>
<keyword evidence="1 2" id="KW-0728">SH3 domain</keyword>
<dbReference type="OrthoDB" id="5340910at2759"/>
<name>A0A4P9WG16_9FUNG</name>
<feature type="domain" description="SH3" evidence="3">
    <location>
        <begin position="274"/>
        <end position="335"/>
    </location>
</feature>
<evidence type="ECO:0000256" key="1">
    <source>
        <dbReference type="ARBA" id="ARBA00022443"/>
    </source>
</evidence>
<proteinExistence type="predicted"/>
<dbReference type="Gene3D" id="2.30.30.40">
    <property type="entry name" value="SH3 Domains"/>
    <property type="match status" value="1"/>
</dbReference>
<dbReference type="Gene3D" id="2.120.10.80">
    <property type="entry name" value="Kelch-type beta propeller"/>
    <property type="match status" value="1"/>
</dbReference>
<dbReference type="EMBL" id="KZ995793">
    <property type="protein sequence ID" value="RKO89970.1"/>
    <property type="molecule type" value="Genomic_DNA"/>
</dbReference>
<dbReference type="PROSITE" id="PS50002">
    <property type="entry name" value="SH3"/>
    <property type="match status" value="1"/>
</dbReference>
<dbReference type="InterPro" id="IPR001452">
    <property type="entry name" value="SH3_domain"/>
</dbReference>
<organism evidence="4 5">
    <name type="scientific">Blyttiomyces helicus</name>
    <dbReference type="NCBI Taxonomy" id="388810"/>
    <lineage>
        <taxon>Eukaryota</taxon>
        <taxon>Fungi</taxon>
        <taxon>Fungi incertae sedis</taxon>
        <taxon>Chytridiomycota</taxon>
        <taxon>Chytridiomycota incertae sedis</taxon>
        <taxon>Chytridiomycetes</taxon>
        <taxon>Chytridiomycetes incertae sedis</taxon>
        <taxon>Blyttiomyces</taxon>
    </lineage>
</organism>
<dbReference type="InterPro" id="IPR015915">
    <property type="entry name" value="Kelch-typ_b-propeller"/>
</dbReference>
<reference evidence="5" key="1">
    <citation type="journal article" date="2018" name="Nat. Microbiol.">
        <title>Leveraging single-cell genomics to expand the fungal tree of life.</title>
        <authorList>
            <person name="Ahrendt S.R."/>
            <person name="Quandt C.A."/>
            <person name="Ciobanu D."/>
            <person name="Clum A."/>
            <person name="Salamov A."/>
            <person name="Andreopoulos B."/>
            <person name="Cheng J.F."/>
            <person name="Woyke T."/>
            <person name="Pelin A."/>
            <person name="Henrissat B."/>
            <person name="Reynolds N.K."/>
            <person name="Benny G.L."/>
            <person name="Smith M.E."/>
            <person name="James T.Y."/>
            <person name="Grigoriev I.V."/>
        </authorList>
    </citation>
    <scope>NUCLEOTIDE SEQUENCE [LARGE SCALE GENOMIC DNA]</scope>
</reference>
<evidence type="ECO:0000256" key="2">
    <source>
        <dbReference type="PROSITE-ProRule" id="PRU00192"/>
    </source>
</evidence>
<dbReference type="SUPFAM" id="SSF50044">
    <property type="entry name" value="SH3-domain"/>
    <property type="match status" value="1"/>
</dbReference>
<gene>
    <name evidence="4" type="ORF">BDK51DRAFT_31408</name>
</gene>
<dbReference type="Proteomes" id="UP000269721">
    <property type="component" value="Unassembled WGS sequence"/>
</dbReference>
<dbReference type="SMART" id="SM00326">
    <property type="entry name" value="SH3"/>
    <property type="match status" value="1"/>
</dbReference>
<dbReference type="AlphaFoldDB" id="A0A4P9WG16"/>
<evidence type="ECO:0000259" key="3">
    <source>
        <dbReference type="PROSITE" id="PS50002"/>
    </source>
</evidence>
<accession>A0A4P9WG16</accession>
<dbReference type="InterPro" id="IPR036028">
    <property type="entry name" value="SH3-like_dom_sf"/>
</dbReference>
<sequence>MASTDAAQTIPLLEPRQGPQLVTAKNYFVLLGGSGPTTTTATAPQLTGGVVTVQLSNQSIAYVPVAVPPTWTNRSDPLPSASPITLVLRCIAEEHAAFAAKVAIFYQYCGSFLVYGGGAGTGTATHLNDGYICNCGKMVAAGSDAGYQADMWRFNSSARSWGTAGVLQASPGQPNSSLGVLRKKATKYASAPVHETLPVVAIPLPTSPYPALPASPTPASPVSPIEVVNQHYDVQDLPPVYTGFIDPPSRATGSSTEDVVVVENVDVAVISDPEAPTVSRGLCSYEPRKSDEIGVNLGDEIIIRKSIADGWLVAFNMTTKCEGIVPLSAIDVGKDHSKFF</sequence>
<evidence type="ECO:0000313" key="4">
    <source>
        <dbReference type="EMBL" id="RKO89970.1"/>
    </source>
</evidence>
<keyword evidence="5" id="KW-1185">Reference proteome</keyword>
<protein>
    <recommendedName>
        <fullName evidence="3">SH3 domain-containing protein</fullName>
    </recommendedName>
</protein>
<dbReference type="Pfam" id="PF00018">
    <property type="entry name" value="SH3_1"/>
    <property type="match status" value="1"/>
</dbReference>